<proteinExistence type="predicted"/>
<dbReference type="Proteomes" id="UP000297595">
    <property type="component" value="Unassembled WGS sequence"/>
</dbReference>
<evidence type="ECO:0000313" key="8">
    <source>
        <dbReference type="Proteomes" id="UP000483672"/>
    </source>
</evidence>
<dbReference type="Proteomes" id="UP000474640">
    <property type="component" value="Unassembled WGS sequence"/>
</dbReference>
<evidence type="ECO:0000313" key="7">
    <source>
        <dbReference type="Proteomes" id="UP000474640"/>
    </source>
</evidence>
<evidence type="ECO:0000313" key="2">
    <source>
        <dbReference type="EMBL" id="KAF3196366.1"/>
    </source>
</evidence>
<evidence type="ECO:0000313" key="4">
    <source>
        <dbReference type="EMBL" id="KAF3272938.1"/>
    </source>
</evidence>
<protein>
    <submittedName>
        <fullName evidence="3">Uncharacterized protein</fullName>
    </submittedName>
</protein>
<evidence type="ECO:0000313" key="6">
    <source>
        <dbReference type="Proteomes" id="UP000297595"/>
    </source>
</evidence>
<accession>A0A4Z0Y0K3</accession>
<name>A0A4Z0Y0K3_ORBOL</name>
<dbReference type="AlphaFoldDB" id="A0A4Z0Y0K3"/>
<dbReference type="EMBL" id="WIWT01000248">
    <property type="protein sequence ID" value="KAF3196366.1"/>
    <property type="molecule type" value="Genomic_DNA"/>
</dbReference>
<reference evidence="3 8" key="2">
    <citation type="submission" date="2019-06" db="EMBL/GenBank/DDBJ databases">
        <authorList>
            <person name="Palmer J.M."/>
        </authorList>
    </citation>
    <scope>NUCLEOTIDE SEQUENCE [LARGE SCALE GENOMIC DNA]</scope>
    <source>
        <strain evidence="3 8">TWF191</strain>
        <strain evidence="2">TWF679</strain>
        <strain evidence="4 7">TWF970</strain>
    </source>
</reference>
<feature type="region of interest" description="Disordered" evidence="1">
    <location>
        <begin position="20"/>
        <end position="83"/>
    </location>
</feature>
<dbReference type="EMBL" id="SOZJ01000001">
    <property type="protein sequence ID" value="TGJ73275.1"/>
    <property type="molecule type" value="Genomic_DNA"/>
</dbReference>
<evidence type="ECO:0000256" key="1">
    <source>
        <dbReference type="SAM" id="MobiDB-lite"/>
    </source>
</evidence>
<dbReference type="EMBL" id="WIPF01000156">
    <property type="protein sequence ID" value="KAF3203447.1"/>
    <property type="molecule type" value="Genomic_DNA"/>
</dbReference>
<dbReference type="Proteomes" id="UP000483672">
    <property type="component" value="Unassembled WGS sequence"/>
</dbReference>
<dbReference type="OrthoDB" id="5273210at2759"/>
<dbReference type="Proteomes" id="UP000614610">
    <property type="component" value="Unassembled WGS sequence"/>
</dbReference>
<sequence>MLGGKDGWLELIAIQPQWGRSTPQAPRTWYANDRAQVRQTAPPGLVKSKSKSSQEGCSGDQAKNKTPTGVQLTGPRLPSATNEAPSLIPIQAARCWNGIPARRSRLKTVLVRTYSGLFATGSEIHETGVSWNLYAEQEVRYKSTSTAPKRLLM</sequence>
<gene>
    <name evidence="5" type="ORF">EYR41_000383</name>
    <name evidence="3" type="ORF">TWF191_002622</name>
    <name evidence="2" type="ORF">TWF679_005232</name>
    <name evidence="4" type="ORF">TWF970_009950</name>
</gene>
<reference evidence="5 6" key="1">
    <citation type="submission" date="2019-03" db="EMBL/GenBank/DDBJ databases">
        <title>Nematode-trapping fungi genome.</title>
        <authorList>
            <person name="Vidal-Diez De Ulzurrun G."/>
        </authorList>
    </citation>
    <scope>NUCLEOTIDE SEQUENCE [LARGE SCALE GENOMIC DNA]</scope>
    <source>
        <strain evidence="5 6">TWF154</strain>
    </source>
</reference>
<evidence type="ECO:0000313" key="3">
    <source>
        <dbReference type="EMBL" id="KAF3203447.1"/>
    </source>
</evidence>
<comment type="caution">
    <text evidence="3">The sequence shown here is derived from an EMBL/GenBank/DDBJ whole genome shotgun (WGS) entry which is preliminary data.</text>
</comment>
<organism evidence="3 8">
    <name type="scientific">Orbilia oligospora</name>
    <name type="common">Nematode-trapping fungus</name>
    <name type="synonym">Arthrobotrys oligospora</name>
    <dbReference type="NCBI Taxonomy" id="2813651"/>
    <lineage>
        <taxon>Eukaryota</taxon>
        <taxon>Fungi</taxon>
        <taxon>Dikarya</taxon>
        <taxon>Ascomycota</taxon>
        <taxon>Pezizomycotina</taxon>
        <taxon>Orbiliomycetes</taxon>
        <taxon>Orbiliales</taxon>
        <taxon>Orbiliaceae</taxon>
        <taxon>Orbilia</taxon>
    </lineage>
</organism>
<dbReference type="EMBL" id="JAABOJ010000061">
    <property type="protein sequence ID" value="KAF3272938.1"/>
    <property type="molecule type" value="Genomic_DNA"/>
</dbReference>
<evidence type="ECO:0000313" key="5">
    <source>
        <dbReference type="EMBL" id="TGJ73275.1"/>
    </source>
</evidence>